<protein>
    <submittedName>
        <fullName evidence="1">Uncharacterized protein</fullName>
    </submittedName>
</protein>
<organism evidence="1 2">
    <name type="scientific">Sphingomonas arantia</name>
    <dbReference type="NCBI Taxonomy" id="1460676"/>
    <lineage>
        <taxon>Bacteria</taxon>
        <taxon>Pseudomonadati</taxon>
        <taxon>Pseudomonadota</taxon>
        <taxon>Alphaproteobacteria</taxon>
        <taxon>Sphingomonadales</taxon>
        <taxon>Sphingomonadaceae</taxon>
        <taxon>Sphingomonas</taxon>
    </lineage>
</organism>
<sequence length="51" mass="5535">MRTVTVDSPAWDYSVAMQAEDGRRDAAGIVFAVAQLGTSSVSDETRRTVLF</sequence>
<dbReference type="RefSeq" id="WP_380931300.1">
    <property type="nucleotide sequence ID" value="NZ_JBHUGS010000005.1"/>
</dbReference>
<accession>A0ABW4U3V6</accession>
<dbReference type="Proteomes" id="UP001597400">
    <property type="component" value="Unassembled WGS sequence"/>
</dbReference>
<dbReference type="EMBL" id="JBHUGS010000005">
    <property type="protein sequence ID" value="MFD1952249.1"/>
    <property type="molecule type" value="Genomic_DNA"/>
</dbReference>
<reference evidence="2" key="1">
    <citation type="journal article" date="2019" name="Int. J. Syst. Evol. Microbiol.">
        <title>The Global Catalogue of Microorganisms (GCM) 10K type strain sequencing project: providing services to taxonomists for standard genome sequencing and annotation.</title>
        <authorList>
            <consortium name="The Broad Institute Genomics Platform"/>
            <consortium name="The Broad Institute Genome Sequencing Center for Infectious Disease"/>
            <person name="Wu L."/>
            <person name="Ma J."/>
        </authorList>
    </citation>
    <scope>NUCLEOTIDE SEQUENCE [LARGE SCALE GENOMIC DNA]</scope>
    <source>
        <strain evidence="2">CGMCC 1.12702</strain>
    </source>
</reference>
<proteinExistence type="predicted"/>
<comment type="caution">
    <text evidence="1">The sequence shown here is derived from an EMBL/GenBank/DDBJ whole genome shotgun (WGS) entry which is preliminary data.</text>
</comment>
<evidence type="ECO:0000313" key="2">
    <source>
        <dbReference type="Proteomes" id="UP001597400"/>
    </source>
</evidence>
<evidence type="ECO:0000313" key="1">
    <source>
        <dbReference type="EMBL" id="MFD1952249.1"/>
    </source>
</evidence>
<gene>
    <name evidence="1" type="ORF">ACFSGX_15855</name>
</gene>
<name>A0ABW4U3V6_9SPHN</name>
<keyword evidence="2" id="KW-1185">Reference proteome</keyword>